<dbReference type="STRING" id="765257.A0A0C9YX73"/>
<gene>
    <name evidence="1" type="ORF">PISMIDRAFT_641998</name>
</gene>
<evidence type="ECO:0000313" key="1">
    <source>
        <dbReference type="EMBL" id="KIK14807.1"/>
    </source>
</evidence>
<dbReference type="Proteomes" id="UP000054018">
    <property type="component" value="Unassembled WGS sequence"/>
</dbReference>
<proteinExistence type="predicted"/>
<dbReference type="HOGENOM" id="CLU_013084_4_3_1"/>
<reference evidence="1 2" key="1">
    <citation type="submission" date="2014-04" db="EMBL/GenBank/DDBJ databases">
        <authorList>
            <consortium name="DOE Joint Genome Institute"/>
            <person name="Kuo A."/>
            <person name="Kohler A."/>
            <person name="Costa M.D."/>
            <person name="Nagy L.G."/>
            <person name="Floudas D."/>
            <person name="Copeland A."/>
            <person name="Barry K.W."/>
            <person name="Cichocki N."/>
            <person name="Veneault-Fourrey C."/>
            <person name="LaButti K."/>
            <person name="Lindquist E.A."/>
            <person name="Lipzen A."/>
            <person name="Lundell T."/>
            <person name="Morin E."/>
            <person name="Murat C."/>
            <person name="Sun H."/>
            <person name="Tunlid A."/>
            <person name="Henrissat B."/>
            <person name="Grigoriev I.V."/>
            <person name="Hibbett D.S."/>
            <person name="Martin F."/>
            <person name="Nordberg H.P."/>
            <person name="Cantor M.N."/>
            <person name="Hua S.X."/>
        </authorList>
    </citation>
    <scope>NUCLEOTIDE SEQUENCE [LARGE SCALE GENOMIC DNA]</scope>
    <source>
        <strain evidence="1 2">441</strain>
    </source>
</reference>
<evidence type="ECO:0000313" key="2">
    <source>
        <dbReference type="Proteomes" id="UP000054018"/>
    </source>
</evidence>
<feature type="non-terminal residue" evidence="1">
    <location>
        <position position="82"/>
    </location>
</feature>
<organism evidence="1 2">
    <name type="scientific">Pisolithus microcarpus 441</name>
    <dbReference type="NCBI Taxonomy" id="765257"/>
    <lineage>
        <taxon>Eukaryota</taxon>
        <taxon>Fungi</taxon>
        <taxon>Dikarya</taxon>
        <taxon>Basidiomycota</taxon>
        <taxon>Agaricomycotina</taxon>
        <taxon>Agaricomycetes</taxon>
        <taxon>Agaricomycetidae</taxon>
        <taxon>Boletales</taxon>
        <taxon>Sclerodermatineae</taxon>
        <taxon>Pisolithaceae</taxon>
        <taxon>Pisolithus</taxon>
    </lineage>
</organism>
<dbReference type="AlphaFoldDB" id="A0A0C9YX73"/>
<dbReference type="OrthoDB" id="3251205at2759"/>
<dbReference type="EMBL" id="KN833921">
    <property type="protein sequence ID" value="KIK14807.1"/>
    <property type="molecule type" value="Genomic_DNA"/>
</dbReference>
<protein>
    <submittedName>
        <fullName evidence="1">Uncharacterized protein</fullName>
    </submittedName>
</protein>
<accession>A0A0C9YX73</accession>
<sequence length="82" mass="9318">MLGKYHEALGELEHLVVMWLFELAKVSMSSIGYKLHQQISKGLQHQSEAICKAITHYNVQATALTLPHPVVSWKDITKYTIL</sequence>
<name>A0A0C9YX73_9AGAM</name>
<reference evidence="2" key="2">
    <citation type="submission" date="2015-01" db="EMBL/GenBank/DDBJ databases">
        <title>Evolutionary Origins and Diversification of the Mycorrhizal Mutualists.</title>
        <authorList>
            <consortium name="DOE Joint Genome Institute"/>
            <consortium name="Mycorrhizal Genomics Consortium"/>
            <person name="Kohler A."/>
            <person name="Kuo A."/>
            <person name="Nagy L.G."/>
            <person name="Floudas D."/>
            <person name="Copeland A."/>
            <person name="Barry K.W."/>
            <person name="Cichocki N."/>
            <person name="Veneault-Fourrey C."/>
            <person name="LaButti K."/>
            <person name="Lindquist E.A."/>
            <person name="Lipzen A."/>
            <person name="Lundell T."/>
            <person name="Morin E."/>
            <person name="Murat C."/>
            <person name="Riley R."/>
            <person name="Ohm R."/>
            <person name="Sun H."/>
            <person name="Tunlid A."/>
            <person name="Henrissat B."/>
            <person name="Grigoriev I.V."/>
            <person name="Hibbett D.S."/>
            <person name="Martin F."/>
        </authorList>
    </citation>
    <scope>NUCLEOTIDE SEQUENCE [LARGE SCALE GENOMIC DNA]</scope>
    <source>
        <strain evidence="2">441</strain>
    </source>
</reference>
<keyword evidence="2" id="KW-1185">Reference proteome</keyword>